<gene>
    <name evidence="1" type="ORF">MM415A02539_0001</name>
</gene>
<name>A0A6M3JSJ0_9ZZZZ</name>
<accession>A0A6M3JSJ0</accession>
<proteinExistence type="predicted"/>
<dbReference type="Pfam" id="PF20901">
    <property type="entry name" value="Sf6_terminase"/>
    <property type="match status" value="1"/>
</dbReference>
<evidence type="ECO:0000313" key="1">
    <source>
        <dbReference type="EMBL" id="QJA72956.1"/>
    </source>
</evidence>
<dbReference type="InterPro" id="IPR048683">
    <property type="entry name" value="Sf6_terminase"/>
</dbReference>
<reference evidence="1" key="1">
    <citation type="submission" date="2020-03" db="EMBL/GenBank/DDBJ databases">
        <title>The deep terrestrial virosphere.</title>
        <authorList>
            <person name="Holmfeldt K."/>
            <person name="Nilsson E."/>
            <person name="Simone D."/>
            <person name="Lopez-Fernandez M."/>
            <person name="Wu X."/>
            <person name="de Brujin I."/>
            <person name="Lundin D."/>
            <person name="Andersson A."/>
            <person name="Bertilsson S."/>
            <person name="Dopson M."/>
        </authorList>
    </citation>
    <scope>NUCLEOTIDE SEQUENCE</scope>
    <source>
        <strain evidence="1">MM415A02539</strain>
    </source>
</reference>
<dbReference type="Gene3D" id="1.10.10.60">
    <property type="entry name" value="Homeodomain-like"/>
    <property type="match status" value="1"/>
</dbReference>
<dbReference type="EMBL" id="MT141991">
    <property type="protein sequence ID" value="QJA72956.1"/>
    <property type="molecule type" value="Genomic_DNA"/>
</dbReference>
<dbReference type="AlphaFoldDB" id="A0A6M3JSJ0"/>
<organism evidence="1">
    <name type="scientific">viral metagenome</name>
    <dbReference type="NCBI Taxonomy" id="1070528"/>
    <lineage>
        <taxon>unclassified sequences</taxon>
        <taxon>metagenomes</taxon>
        <taxon>organismal metagenomes</taxon>
    </lineage>
</organism>
<sequence>MELVIMAGRPSTYTPEIGDKICGLLADGQSLARIIKENQDVPCFETVYRWMRLHPDFNERYARARDDQADTLADEITAISDEEVHLLEGQSAGVAVQRNRLRVDARKWVASKLKPKKYGDKQEIDVTDSRLVKAILEALPVEVAEQVRMAITERSGGQRKLAVVSGK</sequence>
<protein>
    <submittedName>
        <fullName evidence="1">Putative terminase</fullName>
    </submittedName>
</protein>